<dbReference type="SUPFAM" id="SSF47413">
    <property type="entry name" value="lambda repressor-like DNA-binding domains"/>
    <property type="match status" value="1"/>
</dbReference>
<organism evidence="4 5">
    <name type="scientific">Candidatus Scatomorpha intestinavium</name>
    <dbReference type="NCBI Taxonomy" id="2840922"/>
    <lineage>
        <taxon>Bacteria</taxon>
        <taxon>Bacillati</taxon>
        <taxon>Bacillota</taxon>
        <taxon>Clostridia</taxon>
        <taxon>Eubacteriales</taxon>
        <taxon>Candidatus Scatomorpha</taxon>
    </lineage>
</organism>
<dbReference type="SMART" id="SM00530">
    <property type="entry name" value="HTH_XRE"/>
    <property type="match status" value="1"/>
</dbReference>
<feature type="transmembrane region" description="Helical" evidence="2">
    <location>
        <begin position="149"/>
        <end position="168"/>
    </location>
</feature>
<dbReference type="PANTHER" id="PTHR46558">
    <property type="entry name" value="TRACRIPTIONAL REGULATORY PROTEIN-RELATED-RELATED"/>
    <property type="match status" value="1"/>
</dbReference>
<evidence type="ECO:0000313" key="5">
    <source>
        <dbReference type="Proteomes" id="UP000824262"/>
    </source>
</evidence>
<dbReference type="Gene3D" id="1.10.260.40">
    <property type="entry name" value="lambda repressor-like DNA-binding domains"/>
    <property type="match status" value="1"/>
</dbReference>
<feature type="transmembrane region" description="Helical" evidence="2">
    <location>
        <begin position="359"/>
        <end position="379"/>
    </location>
</feature>
<evidence type="ECO:0000256" key="2">
    <source>
        <dbReference type="SAM" id="Phobius"/>
    </source>
</evidence>
<dbReference type="AlphaFoldDB" id="A0A9D0ZDF4"/>
<dbReference type="EMBL" id="DVGA01000048">
    <property type="protein sequence ID" value="HIQ78555.1"/>
    <property type="molecule type" value="Genomic_DNA"/>
</dbReference>
<dbReference type="InterPro" id="IPR010982">
    <property type="entry name" value="Lambda_DNA-bd_dom_sf"/>
</dbReference>
<keyword evidence="2" id="KW-0472">Membrane</keyword>
<dbReference type="Proteomes" id="UP000824262">
    <property type="component" value="Unassembled WGS sequence"/>
</dbReference>
<accession>A0A9D0ZDF4</accession>
<dbReference type="PROSITE" id="PS50943">
    <property type="entry name" value="HTH_CROC1"/>
    <property type="match status" value="1"/>
</dbReference>
<feature type="transmembrane region" description="Helical" evidence="2">
    <location>
        <begin position="271"/>
        <end position="290"/>
    </location>
</feature>
<protein>
    <submittedName>
        <fullName evidence="4">Helix-turn-helix transcriptional regulator</fullName>
    </submittedName>
</protein>
<dbReference type="InterPro" id="IPR001387">
    <property type="entry name" value="Cro/C1-type_HTH"/>
</dbReference>
<keyword evidence="1" id="KW-0238">DNA-binding</keyword>
<feature type="transmembrane region" description="Helical" evidence="2">
    <location>
        <begin position="207"/>
        <end position="225"/>
    </location>
</feature>
<feature type="transmembrane region" description="Helical" evidence="2">
    <location>
        <begin position="296"/>
        <end position="317"/>
    </location>
</feature>
<feature type="transmembrane region" description="Helical" evidence="2">
    <location>
        <begin position="120"/>
        <end position="142"/>
    </location>
</feature>
<sequence length="475" mass="51826">MDNENRKSFGEFIAGRRRALGMTQREFADRLFVTGSAVSKWERGASYPDITLIRDICEILGVSEHELLTASEDVEARSAEKLAARYRRMARNYKIAQYVLYGGAAAAFVISDLASGGGLSWSLIAIASLLIAASLTLLPALAPERMGGVWAAGGFTLSLIMLYGVICLVNGGRWFAAAACYTLMPLSLLLLPYVLRRIPLPGCLSSRKGLLYIGVNTLLLLVLLLEECLRTGGDWFVPAALWVLFGLWLVLGPYVLRRVPLPEKLKGRKTLLYFGVSAALLLLSLGVMCLRAGQDWFLTAALGVLLGTAAVLLPFVMRQVPLPKELERHRAFVYLAVVTVLLSALIASCRPRYLWAEAYPLTAVGLLYPWLMLVCLRYIPLSRCLRASAACAVTALYIWLAPWAVDGIITANGWVSTAPYDPLRPYYVDFSDWVSAPALGGNIMVTIMLALALAAIILAALGVKNRARDKTPPEG</sequence>
<keyword evidence="2" id="KW-0812">Transmembrane</keyword>
<keyword evidence="2" id="KW-1133">Transmembrane helix</keyword>
<dbReference type="PANTHER" id="PTHR46558:SF4">
    <property type="entry name" value="DNA-BIDING PHAGE PROTEIN"/>
    <property type="match status" value="1"/>
</dbReference>
<feature type="transmembrane region" description="Helical" evidence="2">
    <location>
        <begin position="174"/>
        <end position="195"/>
    </location>
</feature>
<comment type="caution">
    <text evidence="4">The sequence shown here is derived from an EMBL/GenBank/DDBJ whole genome shotgun (WGS) entry which is preliminary data.</text>
</comment>
<reference evidence="4" key="2">
    <citation type="journal article" date="2021" name="PeerJ">
        <title>Extensive microbial diversity within the chicken gut microbiome revealed by metagenomics and culture.</title>
        <authorList>
            <person name="Gilroy R."/>
            <person name="Ravi A."/>
            <person name="Getino M."/>
            <person name="Pursley I."/>
            <person name="Horton D.L."/>
            <person name="Alikhan N.F."/>
            <person name="Baker D."/>
            <person name="Gharbi K."/>
            <person name="Hall N."/>
            <person name="Watson M."/>
            <person name="Adriaenssens E.M."/>
            <person name="Foster-Nyarko E."/>
            <person name="Jarju S."/>
            <person name="Secka A."/>
            <person name="Antonio M."/>
            <person name="Oren A."/>
            <person name="Chaudhuri R.R."/>
            <person name="La Ragione R."/>
            <person name="Hildebrand F."/>
            <person name="Pallen M.J."/>
        </authorList>
    </citation>
    <scope>NUCLEOTIDE SEQUENCE</scope>
    <source>
        <strain evidence="4">ChiBcolR7-354</strain>
    </source>
</reference>
<feature type="transmembrane region" description="Helical" evidence="2">
    <location>
        <begin position="329"/>
        <end position="347"/>
    </location>
</feature>
<proteinExistence type="predicted"/>
<dbReference type="CDD" id="cd00093">
    <property type="entry name" value="HTH_XRE"/>
    <property type="match status" value="1"/>
</dbReference>
<feature type="transmembrane region" description="Helical" evidence="2">
    <location>
        <begin position="95"/>
        <end position="114"/>
    </location>
</feature>
<feature type="transmembrane region" description="Helical" evidence="2">
    <location>
        <begin position="237"/>
        <end position="259"/>
    </location>
</feature>
<reference evidence="4" key="1">
    <citation type="submission" date="2020-10" db="EMBL/GenBank/DDBJ databases">
        <authorList>
            <person name="Gilroy R."/>
        </authorList>
    </citation>
    <scope>NUCLEOTIDE SEQUENCE</scope>
    <source>
        <strain evidence="4">ChiBcolR7-354</strain>
    </source>
</reference>
<feature type="transmembrane region" description="Helical" evidence="2">
    <location>
        <begin position="391"/>
        <end position="415"/>
    </location>
</feature>
<name>A0A9D0ZDF4_9FIRM</name>
<dbReference type="Pfam" id="PF01381">
    <property type="entry name" value="HTH_3"/>
    <property type="match status" value="1"/>
</dbReference>
<dbReference type="GO" id="GO:0003677">
    <property type="term" value="F:DNA binding"/>
    <property type="evidence" value="ECO:0007669"/>
    <property type="project" value="UniProtKB-KW"/>
</dbReference>
<evidence type="ECO:0000256" key="1">
    <source>
        <dbReference type="ARBA" id="ARBA00023125"/>
    </source>
</evidence>
<feature type="transmembrane region" description="Helical" evidence="2">
    <location>
        <begin position="435"/>
        <end position="461"/>
    </location>
</feature>
<evidence type="ECO:0000259" key="3">
    <source>
        <dbReference type="PROSITE" id="PS50943"/>
    </source>
</evidence>
<gene>
    <name evidence="4" type="ORF">IAB77_04785</name>
</gene>
<evidence type="ECO:0000313" key="4">
    <source>
        <dbReference type="EMBL" id="HIQ78555.1"/>
    </source>
</evidence>
<feature type="domain" description="HTH cro/C1-type" evidence="3">
    <location>
        <begin position="13"/>
        <end position="67"/>
    </location>
</feature>